<reference evidence="1 2" key="1">
    <citation type="submission" date="2019-09" db="EMBL/GenBank/DDBJ databases">
        <title>The hologenome of the rock-dwelling lichen Lasallia pustulata.</title>
        <authorList>
            <person name="Greshake Tzovaras B."/>
            <person name="Segers F."/>
            <person name="Bicker A."/>
            <person name="Dal Grande F."/>
            <person name="Otte J."/>
            <person name="Hankeln T."/>
            <person name="Schmitt I."/>
            <person name="Ebersberger I."/>
        </authorList>
    </citation>
    <scope>NUCLEOTIDE SEQUENCE [LARGE SCALE GENOMIC DNA]</scope>
    <source>
        <strain evidence="1">A1-1</strain>
    </source>
</reference>
<name>A0A5M8PU77_9LECA</name>
<gene>
    <name evidence="1" type="ORF">FRX48_03588</name>
</gene>
<evidence type="ECO:0000313" key="1">
    <source>
        <dbReference type="EMBL" id="KAA6412597.1"/>
    </source>
</evidence>
<comment type="caution">
    <text evidence="1">The sequence shown here is derived from an EMBL/GenBank/DDBJ whole genome shotgun (WGS) entry which is preliminary data.</text>
</comment>
<dbReference type="EMBL" id="VXIT01000005">
    <property type="protein sequence ID" value="KAA6412597.1"/>
    <property type="molecule type" value="Genomic_DNA"/>
</dbReference>
<dbReference type="Proteomes" id="UP000324767">
    <property type="component" value="Unassembled WGS sequence"/>
</dbReference>
<dbReference type="AlphaFoldDB" id="A0A5M8PU77"/>
<organism evidence="1 2">
    <name type="scientific">Lasallia pustulata</name>
    <dbReference type="NCBI Taxonomy" id="136370"/>
    <lineage>
        <taxon>Eukaryota</taxon>
        <taxon>Fungi</taxon>
        <taxon>Dikarya</taxon>
        <taxon>Ascomycota</taxon>
        <taxon>Pezizomycotina</taxon>
        <taxon>Lecanoromycetes</taxon>
        <taxon>OSLEUM clade</taxon>
        <taxon>Umbilicariomycetidae</taxon>
        <taxon>Umbilicariales</taxon>
        <taxon>Umbilicariaceae</taxon>
        <taxon>Lasallia</taxon>
    </lineage>
</organism>
<sequence>MSWVAQAASAYHSMVDHLYGCASAVVAVGFNPISIGAGTLAAGFQSFAYGGFTPAGGNFRYPDFGGDACFLEAAGSRPGSCYCYGDYDDCVGLWSWALVGKAGLFRTKQCCRWKAIQLGDDG</sequence>
<protein>
    <submittedName>
        <fullName evidence="1">Ifi-6-16 domain-containing</fullName>
    </submittedName>
</protein>
<proteinExistence type="predicted"/>
<evidence type="ECO:0000313" key="2">
    <source>
        <dbReference type="Proteomes" id="UP000324767"/>
    </source>
</evidence>
<accession>A0A5M8PU77</accession>
<dbReference type="OrthoDB" id="4898105at2759"/>